<dbReference type="AlphaFoldDB" id="A0A2T8KK43"/>
<organism evidence="1">
    <name type="scientific">Panicum hallii</name>
    <dbReference type="NCBI Taxonomy" id="206008"/>
    <lineage>
        <taxon>Eukaryota</taxon>
        <taxon>Viridiplantae</taxon>
        <taxon>Streptophyta</taxon>
        <taxon>Embryophyta</taxon>
        <taxon>Tracheophyta</taxon>
        <taxon>Spermatophyta</taxon>
        <taxon>Magnoliopsida</taxon>
        <taxon>Liliopsida</taxon>
        <taxon>Poales</taxon>
        <taxon>Poaceae</taxon>
        <taxon>PACMAD clade</taxon>
        <taxon>Panicoideae</taxon>
        <taxon>Panicodae</taxon>
        <taxon>Paniceae</taxon>
        <taxon>Panicinae</taxon>
        <taxon>Panicum</taxon>
        <taxon>Panicum sect. Panicum</taxon>
    </lineage>
</organism>
<accession>A0A2T8KK43</accession>
<protein>
    <submittedName>
        <fullName evidence="1">Uncharacterized protein</fullName>
    </submittedName>
</protein>
<dbReference type="EMBL" id="CM008048">
    <property type="protein sequence ID" value="PVH62548.1"/>
    <property type="molecule type" value="Genomic_DNA"/>
</dbReference>
<reference evidence="1" key="1">
    <citation type="submission" date="2018-04" db="EMBL/GenBank/DDBJ databases">
        <title>WGS assembly of Panicum hallii.</title>
        <authorList>
            <person name="Lovell J."/>
            <person name="Jenkins J."/>
            <person name="Lowry D."/>
            <person name="Mamidi S."/>
            <person name="Sreedasyam A."/>
            <person name="Weng X."/>
            <person name="Barry K."/>
            <person name="Bonette J."/>
            <person name="Campitelli B."/>
            <person name="Daum C."/>
            <person name="Gordon S."/>
            <person name="Gould B."/>
            <person name="Lipzen A."/>
            <person name="Macqueen A."/>
            <person name="Palacio-Mejia J."/>
            <person name="Plott C."/>
            <person name="Shakirov E."/>
            <person name="Shu S."/>
            <person name="Yoshinaga Y."/>
            <person name="Zane M."/>
            <person name="Rokhsar D."/>
            <person name="Grimwood J."/>
            <person name="Schmutz J."/>
            <person name="Juenger T."/>
        </authorList>
    </citation>
    <scope>NUCLEOTIDE SEQUENCE [LARGE SCALE GENOMIC DNA]</scope>
    <source>
        <strain evidence="1">FIL2</strain>
    </source>
</reference>
<sequence length="59" mass="6973">MNKSRTTCLCCRACSVDFKNVFVCYHSFCRFKYTKKTSNTTVVNQMLCLLFCFVRRVRA</sequence>
<gene>
    <name evidence="1" type="ORF">PAHAL_3G320100</name>
</gene>
<evidence type="ECO:0000313" key="1">
    <source>
        <dbReference type="EMBL" id="PVH62548.1"/>
    </source>
</evidence>
<dbReference type="Gramene" id="PVH62548">
    <property type="protein sequence ID" value="PVH62548"/>
    <property type="gene ID" value="PAHAL_3G320100"/>
</dbReference>
<name>A0A2T8KK43_9POAL</name>
<proteinExistence type="predicted"/>
<dbReference type="Proteomes" id="UP000243499">
    <property type="component" value="Chromosome 3"/>
</dbReference>